<organism evidence="2 3">
    <name type="scientific">Saccharomonospora amisosensis</name>
    <dbReference type="NCBI Taxonomy" id="1128677"/>
    <lineage>
        <taxon>Bacteria</taxon>
        <taxon>Bacillati</taxon>
        <taxon>Actinomycetota</taxon>
        <taxon>Actinomycetes</taxon>
        <taxon>Pseudonocardiales</taxon>
        <taxon>Pseudonocardiaceae</taxon>
        <taxon>Saccharomonospora</taxon>
    </lineage>
</organism>
<dbReference type="RefSeq" id="WP_167173796.1">
    <property type="nucleotide sequence ID" value="NZ_JAAOYM010000001.1"/>
</dbReference>
<keyword evidence="1" id="KW-0812">Transmembrane</keyword>
<gene>
    <name evidence="2" type="ORF">FHU38_004114</name>
</gene>
<dbReference type="AlphaFoldDB" id="A0A7X5UTD1"/>
<keyword evidence="1" id="KW-1133">Transmembrane helix</keyword>
<dbReference type="Proteomes" id="UP000545493">
    <property type="component" value="Unassembled WGS sequence"/>
</dbReference>
<protein>
    <recommendedName>
        <fullName evidence="4">Transmembrane protein</fullName>
    </recommendedName>
</protein>
<comment type="caution">
    <text evidence="2">The sequence shown here is derived from an EMBL/GenBank/DDBJ whole genome shotgun (WGS) entry which is preliminary data.</text>
</comment>
<evidence type="ECO:0000256" key="1">
    <source>
        <dbReference type="SAM" id="Phobius"/>
    </source>
</evidence>
<evidence type="ECO:0000313" key="2">
    <source>
        <dbReference type="EMBL" id="NIJ13770.1"/>
    </source>
</evidence>
<keyword evidence="3" id="KW-1185">Reference proteome</keyword>
<accession>A0A7X5UTD1</accession>
<name>A0A7X5UTD1_9PSEU</name>
<proteinExistence type="predicted"/>
<feature type="transmembrane region" description="Helical" evidence="1">
    <location>
        <begin position="29"/>
        <end position="49"/>
    </location>
</feature>
<evidence type="ECO:0000313" key="3">
    <source>
        <dbReference type="Proteomes" id="UP000545493"/>
    </source>
</evidence>
<feature type="transmembrane region" description="Helical" evidence="1">
    <location>
        <begin position="89"/>
        <end position="115"/>
    </location>
</feature>
<evidence type="ECO:0008006" key="4">
    <source>
        <dbReference type="Google" id="ProtNLM"/>
    </source>
</evidence>
<feature type="transmembrane region" description="Helical" evidence="1">
    <location>
        <begin position="55"/>
        <end position="77"/>
    </location>
</feature>
<feature type="transmembrane region" description="Helical" evidence="1">
    <location>
        <begin position="121"/>
        <end position="138"/>
    </location>
</feature>
<reference evidence="2 3" key="1">
    <citation type="submission" date="2020-03" db="EMBL/GenBank/DDBJ databases">
        <title>Sequencing the genomes of 1000 actinobacteria strains.</title>
        <authorList>
            <person name="Klenk H.-P."/>
        </authorList>
    </citation>
    <scope>NUCLEOTIDE SEQUENCE [LARGE SCALE GENOMIC DNA]</scope>
    <source>
        <strain evidence="2 3">DSM 45685</strain>
    </source>
</reference>
<sequence length="153" mass="16108">MPSERSGDNNPIGLYTREIRMSLRNNSGAYGFTVTVTCSLSMLSAVNTAPSPLQIFLFVFGAVTSFLVVETLATRLFRRSLGGDEKSNVVALGSSLGVLSISLAVGAAALCGVLLPATPSWFVGSFAASVTYLLVNALEMGIARRVEEARDLA</sequence>
<dbReference type="EMBL" id="JAAOYM010000001">
    <property type="protein sequence ID" value="NIJ13770.1"/>
    <property type="molecule type" value="Genomic_DNA"/>
</dbReference>
<keyword evidence="1" id="KW-0472">Membrane</keyword>